<proteinExistence type="predicted"/>
<dbReference type="Proteomes" id="UP000608579">
    <property type="component" value="Unassembled WGS sequence"/>
</dbReference>
<evidence type="ECO:0000313" key="1">
    <source>
        <dbReference type="EMBL" id="HIQ30160.1"/>
    </source>
</evidence>
<dbReference type="PANTHER" id="PTHR35610">
    <property type="entry name" value="3-ISOPROPYLMALATE DEHYDRATASE-RELATED"/>
    <property type="match status" value="1"/>
</dbReference>
<accession>A0A832ZWH8</accession>
<protein>
    <recommendedName>
        <fullName evidence="3">Proteasome assembly chaperone family protein</fullName>
    </recommendedName>
</protein>
<dbReference type="InterPro" id="IPR019151">
    <property type="entry name" value="Proteasome_assmbl_chaperone_2"/>
</dbReference>
<comment type="caution">
    <text evidence="1">The sequence shown here is derived from an EMBL/GenBank/DDBJ whole genome shotgun (WGS) entry which is preliminary data.</text>
</comment>
<name>A0A832ZWH8_CALS0</name>
<dbReference type="PANTHER" id="PTHR35610:SF7">
    <property type="entry name" value="3-ISOPROPYLMALATE DEHYDRATASE"/>
    <property type="match status" value="1"/>
</dbReference>
<dbReference type="Pfam" id="PF09754">
    <property type="entry name" value="PAC2"/>
    <property type="match status" value="1"/>
</dbReference>
<reference evidence="1" key="1">
    <citation type="journal article" date="2020" name="ISME J.">
        <title>Gammaproteobacteria mediating utilization of methyl-, sulfur- and petroleum organic compounds in deep ocean hydrothermal plumes.</title>
        <authorList>
            <person name="Zhou Z."/>
            <person name="Liu Y."/>
            <person name="Pan J."/>
            <person name="Cron B.R."/>
            <person name="Toner B.M."/>
            <person name="Anantharaman K."/>
            <person name="Breier J.A."/>
            <person name="Dick G.J."/>
            <person name="Li M."/>
        </authorList>
    </citation>
    <scope>NUCLEOTIDE SEQUENCE</scope>
    <source>
        <strain evidence="1">SZUA-1515</strain>
    </source>
</reference>
<sequence>MPHACPTIFSQPTESGGTRDAGVCLNLYPTAYKLSYMVLETEIIYTDSGLPRTRGGVLVEGLPGIGLVAKVAVAYVLKQLKVEKICRLISPYFPSVGFIQDDGRMIFNFADLYYSKQPREVILLYGNSQPASSYGQYEFCEKVINLAKEMGVTTVLTIGGYGKESVSERREIYCSSTDRETLEEWMSKIGGVRYSGQIVGAAGLLAVLAKENGMQNFSMLVETADMTPDFYAARRAVEALDKLLNLAIPIPTADELSRTYLTATQELETF</sequence>
<organism evidence="1 2">
    <name type="scientific">Caldiarchaeum subterraneum</name>
    <dbReference type="NCBI Taxonomy" id="311458"/>
    <lineage>
        <taxon>Archaea</taxon>
        <taxon>Nitrososphaerota</taxon>
        <taxon>Candidatus Caldarchaeales</taxon>
        <taxon>Candidatus Caldarchaeaceae</taxon>
        <taxon>Candidatus Caldarchaeum</taxon>
    </lineage>
</organism>
<dbReference type="EMBL" id="DQVM01000120">
    <property type="protein sequence ID" value="HIQ30160.1"/>
    <property type="molecule type" value="Genomic_DNA"/>
</dbReference>
<evidence type="ECO:0000313" key="2">
    <source>
        <dbReference type="Proteomes" id="UP000608579"/>
    </source>
</evidence>
<dbReference type="AlphaFoldDB" id="A0A832ZWH8"/>
<dbReference type="Gene3D" id="3.40.50.10900">
    <property type="entry name" value="PAC-like subunit"/>
    <property type="match status" value="1"/>
</dbReference>
<dbReference type="SUPFAM" id="SSF159659">
    <property type="entry name" value="Cgl1923-like"/>
    <property type="match status" value="1"/>
</dbReference>
<gene>
    <name evidence="1" type="ORF">EYH45_06315</name>
</gene>
<evidence type="ECO:0008006" key="3">
    <source>
        <dbReference type="Google" id="ProtNLM"/>
    </source>
</evidence>
<dbReference type="InterPro" id="IPR038389">
    <property type="entry name" value="PSMG2_sf"/>
</dbReference>